<evidence type="ECO:0000313" key="1">
    <source>
        <dbReference type="EMBL" id="GMA87811.1"/>
    </source>
</evidence>
<protein>
    <recommendedName>
        <fullName evidence="3">NAD-dependent epimerase/dehydratase domain-containing protein</fullName>
    </recommendedName>
</protein>
<dbReference type="PANTHER" id="PTHR43245">
    <property type="entry name" value="BIFUNCTIONAL POLYMYXIN RESISTANCE PROTEIN ARNA"/>
    <property type="match status" value="1"/>
</dbReference>
<dbReference type="InterPro" id="IPR050177">
    <property type="entry name" value="Lipid_A_modif_metabolic_enz"/>
</dbReference>
<dbReference type="Proteomes" id="UP001157017">
    <property type="component" value="Unassembled WGS sequence"/>
</dbReference>
<dbReference type="EMBL" id="BSUZ01000001">
    <property type="protein sequence ID" value="GMA87811.1"/>
    <property type="molecule type" value="Genomic_DNA"/>
</dbReference>
<comment type="caution">
    <text evidence="1">The sequence shown here is derived from an EMBL/GenBank/DDBJ whole genome shotgun (WGS) entry which is preliminary data.</text>
</comment>
<dbReference type="InterPro" id="IPR036291">
    <property type="entry name" value="NAD(P)-bd_dom_sf"/>
</dbReference>
<reference evidence="2" key="1">
    <citation type="journal article" date="2019" name="Int. J. Syst. Evol. Microbiol.">
        <title>The Global Catalogue of Microorganisms (GCM) 10K type strain sequencing project: providing services to taxonomists for standard genome sequencing and annotation.</title>
        <authorList>
            <consortium name="The Broad Institute Genomics Platform"/>
            <consortium name="The Broad Institute Genome Sequencing Center for Infectious Disease"/>
            <person name="Wu L."/>
            <person name="Ma J."/>
        </authorList>
    </citation>
    <scope>NUCLEOTIDE SEQUENCE [LARGE SCALE GENOMIC DNA]</scope>
    <source>
        <strain evidence="2">NBRC 108730</strain>
    </source>
</reference>
<dbReference type="SUPFAM" id="SSF51735">
    <property type="entry name" value="NAD(P)-binding Rossmann-fold domains"/>
    <property type="match status" value="1"/>
</dbReference>
<dbReference type="PANTHER" id="PTHR43245:SF52">
    <property type="entry name" value="NAD-DEPENDENT EPIMERASE_DEHYDRATASE"/>
    <property type="match status" value="1"/>
</dbReference>
<accession>A0ABQ6JJS2</accession>
<evidence type="ECO:0000313" key="2">
    <source>
        <dbReference type="Proteomes" id="UP001157017"/>
    </source>
</evidence>
<keyword evidence="2" id="KW-1185">Reference proteome</keyword>
<gene>
    <name evidence="1" type="ORF">GCM10025868_30610</name>
</gene>
<proteinExistence type="predicted"/>
<name>A0ABQ6JJS2_9ACTN</name>
<evidence type="ECO:0008006" key="3">
    <source>
        <dbReference type="Google" id="ProtNLM"/>
    </source>
</evidence>
<organism evidence="1 2">
    <name type="scientific">Angustibacter aerolatus</name>
    <dbReference type="NCBI Taxonomy" id="1162965"/>
    <lineage>
        <taxon>Bacteria</taxon>
        <taxon>Bacillati</taxon>
        <taxon>Actinomycetota</taxon>
        <taxon>Actinomycetes</taxon>
        <taxon>Kineosporiales</taxon>
        <taxon>Kineosporiaceae</taxon>
    </lineage>
</organism>
<sequence>MVKSSAAVYGSSHRDPAMFTEDQGPRVVPRAGFGKDSVEVEGYVRGFSRRRPDVAVSVLRFANIIGPRISTPMTDYFTMPVLPTVLGFDARLRLVHEDDALQALLAAVLRDEGAGLVNVAGDGVLSLSQAARLAGRPTLPVPAPAGGWVGQVVRRSRLADFSPDQMQFLAHGRGLDTTRMREVLGFEPRYTTREAFTDFLAARRGVQPTLLPTLVHAAARAERWAGGDR</sequence>
<dbReference type="Gene3D" id="3.40.50.720">
    <property type="entry name" value="NAD(P)-binding Rossmann-like Domain"/>
    <property type="match status" value="1"/>
</dbReference>